<accession>A0A6P7EZH1</accession>
<dbReference type="AlphaFoldDB" id="A0A6P7EZH1"/>
<organism evidence="1">
    <name type="scientific">Diabrotica virgifera virgifera</name>
    <name type="common">western corn rootworm</name>
    <dbReference type="NCBI Taxonomy" id="50390"/>
    <lineage>
        <taxon>Eukaryota</taxon>
        <taxon>Metazoa</taxon>
        <taxon>Ecdysozoa</taxon>
        <taxon>Arthropoda</taxon>
        <taxon>Hexapoda</taxon>
        <taxon>Insecta</taxon>
        <taxon>Pterygota</taxon>
        <taxon>Neoptera</taxon>
        <taxon>Endopterygota</taxon>
        <taxon>Coleoptera</taxon>
        <taxon>Polyphaga</taxon>
        <taxon>Cucujiformia</taxon>
        <taxon>Chrysomeloidea</taxon>
        <taxon>Chrysomelidae</taxon>
        <taxon>Galerucinae</taxon>
        <taxon>Diabroticina</taxon>
        <taxon>Diabroticites</taxon>
        <taxon>Diabrotica</taxon>
    </lineage>
</organism>
<name>A0A6P7EZH1_DIAVI</name>
<proteinExistence type="predicted"/>
<sequence length="118" mass="13647">MRKVIQDNGNTNYVKTGTVIVTFKGQSIPKNVIIEKMIFEVENYTPRIIQCLKCLRFGHISAQCRGKDRCERCGEEHHKSNCSNPNNLLCALCKRKHSDTDKEADCTDRQKQEYIKKL</sequence>
<dbReference type="InParanoid" id="A0A6P7EZH1"/>
<dbReference type="SUPFAM" id="SSF57756">
    <property type="entry name" value="Retrovirus zinc finger-like domains"/>
    <property type="match status" value="1"/>
</dbReference>
<dbReference type="InterPro" id="IPR036875">
    <property type="entry name" value="Znf_CCHC_sf"/>
</dbReference>
<dbReference type="GO" id="GO:0003676">
    <property type="term" value="F:nucleic acid binding"/>
    <property type="evidence" value="ECO:0007669"/>
    <property type="project" value="InterPro"/>
</dbReference>
<protein>
    <submittedName>
        <fullName evidence="1">Uncharacterized protein LOC114324762</fullName>
    </submittedName>
</protein>
<dbReference type="RefSeq" id="XP_028128406.1">
    <property type="nucleotide sequence ID" value="XM_028272605.1"/>
</dbReference>
<evidence type="ECO:0000313" key="1">
    <source>
        <dbReference type="RefSeq" id="XP_028128406.1"/>
    </source>
</evidence>
<dbReference type="GO" id="GO:0008270">
    <property type="term" value="F:zinc ion binding"/>
    <property type="evidence" value="ECO:0007669"/>
    <property type="project" value="InterPro"/>
</dbReference>
<gene>
    <name evidence="1" type="primary">LOC114324762</name>
</gene>
<reference evidence="1" key="1">
    <citation type="submission" date="2025-08" db="UniProtKB">
        <authorList>
            <consortium name="RefSeq"/>
        </authorList>
    </citation>
    <scope>IDENTIFICATION</scope>
    <source>
        <tissue evidence="1">Whole insect</tissue>
    </source>
</reference>